<evidence type="ECO:0000256" key="1">
    <source>
        <dbReference type="ARBA" id="ARBA00004127"/>
    </source>
</evidence>
<dbReference type="EMBL" id="DRBC01000116">
    <property type="protein sequence ID" value="HDN84530.1"/>
    <property type="molecule type" value="Genomic_DNA"/>
</dbReference>
<evidence type="ECO:0000256" key="7">
    <source>
        <dbReference type="ARBA" id="ARBA00023065"/>
    </source>
</evidence>
<dbReference type="GO" id="GO:0004427">
    <property type="term" value="F:inorganic diphosphate phosphatase activity"/>
    <property type="evidence" value="ECO:0007669"/>
    <property type="project" value="InterPro"/>
</dbReference>
<evidence type="ECO:0000256" key="8">
    <source>
        <dbReference type="ARBA" id="ARBA00023136"/>
    </source>
</evidence>
<evidence type="ECO:0000256" key="2">
    <source>
        <dbReference type="ARBA" id="ARBA00022448"/>
    </source>
</evidence>
<evidence type="ECO:0000256" key="3">
    <source>
        <dbReference type="ARBA" id="ARBA00022692"/>
    </source>
</evidence>
<evidence type="ECO:0000313" key="10">
    <source>
        <dbReference type="EMBL" id="HDN84530.1"/>
    </source>
</evidence>
<evidence type="ECO:0000256" key="4">
    <source>
        <dbReference type="ARBA" id="ARBA00022842"/>
    </source>
</evidence>
<gene>
    <name evidence="10" type="ORF">ENG47_02075</name>
</gene>
<proteinExistence type="predicted"/>
<keyword evidence="3 9" id="KW-0812">Transmembrane</keyword>
<protein>
    <submittedName>
        <fullName evidence="10">Sodium-translocating pyrophosphatase</fullName>
    </submittedName>
</protein>
<sequence length="139" mass="14807">MHLQTVIGVIPWIGVVGMVIALVTYLYIKTLPGGNKKMMEIAEAIHRGAMVFLKREYQIIAIFIVGMFIVLVKFLTFWTGVAFLAGASCSMLAGYFGMNASTHSSNRTCQGAIDGGTPRALSIAFRGGSVMGISVASLG</sequence>
<feature type="transmembrane region" description="Helical" evidence="9">
    <location>
        <begin position="57"/>
        <end position="75"/>
    </location>
</feature>
<dbReference type="InterPro" id="IPR004131">
    <property type="entry name" value="PPase-energised_H-pump"/>
</dbReference>
<dbReference type="PANTHER" id="PTHR31998">
    <property type="entry name" value="K(+)-INSENSITIVE PYROPHOSPHATE-ENERGIZED PROTON PUMP"/>
    <property type="match status" value="1"/>
</dbReference>
<evidence type="ECO:0000256" key="6">
    <source>
        <dbReference type="ARBA" id="ARBA00022989"/>
    </source>
</evidence>
<dbReference type="Pfam" id="PF03030">
    <property type="entry name" value="H_PPase"/>
    <property type="match status" value="1"/>
</dbReference>
<dbReference type="AlphaFoldDB" id="A0A7V0MYV3"/>
<organism evidence="10">
    <name type="scientific">Aerophobetes bacterium</name>
    <dbReference type="NCBI Taxonomy" id="2030807"/>
    <lineage>
        <taxon>Bacteria</taxon>
        <taxon>Candidatus Aerophobota</taxon>
    </lineage>
</organism>
<keyword evidence="8 9" id="KW-0472">Membrane</keyword>
<keyword evidence="6 9" id="KW-1133">Transmembrane helix</keyword>
<accession>A0A7V0MYV3</accession>
<reference evidence="10" key="1">
    <citation type="journal article" date="2020" name="mSystems">
        <title>Genome- and Community-Level Interaction Insights into Carbon Utilization and Element Cycling Functions of Hydrothermarchaeota in Hydrothermal Sediment.</title>
        <authorList>
            <person name="Zhou Z."/>
            <person name="Liu Y."/>
            <person name="Xu W."/>
            <person name="Pan J."/>
            <person name="Luo Z.H."/>
            <person name="Li M."/>
        </authorList>
    </citation>
    <scope>NUCLEOTIDE SEQUENCE [LARGE SCALE GENOMIC DNA]</scope>
    <source>
        <strain evidence="10">HyVt-219</strain>
    </source>
</reference>
<name>A0A7V0MYV3_UNCAE</name>
<comment type="caution">
    <text evidence="10">The sequence shown here is derived from an EMBL/GenBank/DDBJ whole genome shotgun (WGS) entry which is preliminary data.</text>
</comment>
<evidence type="ECO:0000256" key="5">
    <source>
        <dbReference type="ARBA" id="ARBA00022967"/>
    </source>
</evidence>
<keyword evidence="2" id="KW-0813">Transport</keyword>
<keyword evidence="5" id="KW-1278">Translocase</keyword>
<comment type="subcellular location">
    <subcellularLocation>
        <location evidence="1">Endomembrane system</location>
        <topology evidence="1">Multi-pass membrane protein</topology>
    </subcellularLocation>
</comment>
<dbReference type="Proteomes" id="UP000885660">
    <property type="component" value="Unassembled WGS sequence"/>
</dbReference>
<dbReference type="GO" id="GO:0012505">
    <property type="term" value="C:endomembrane system"/>
    <property type="evidence" value="ECO:0007669"/>
    <property type="project" value="UniProtKB-SubCell"/>
</dbReference>
<evidence type="ECO:0000256" key="9">
    <source>
        <dbReference type="SAM" id="Phobius"/>
    </source>
</evidence>
<keyword evidence="4" id="KW-0460">Magnesium</keyword>
<feature type="transmembrane region" description="Helical" evidence="9">
    <location>
        <begin position="6"/>
        <end position="28"/>
    </location>
</feature>
<dbReference type="GO" id="GO:0016020">
    <property type="term" value="C:membrane"/>
    <property type="evidence" value="ECO:0007669"/>
    <property type="project" value="InterPro"/>
</dbReference>
<keyword evidence="7" id="KW-0406">Ion transport</keyword>
<dbReference type="GO" id="GO:0009678">
    <property type="term" value="F:diphosphate hydrolysis-driven proton transmembrane transporter activity"/>
    <property type="evidence" value="ECO:0007669"/>
    <property type="project" value="InterPro"/>
</dbReference>
<feature type="non-terminal residue" evidence="10">
    <location>
        <position position="139"/>
    </location>
</feature>